<dbReference type="EMBL" id="AMQM01008883">
    <property type="status" value="NOT_ANNOTATED_CDS"/>
    <property type="molecule type" value="Genomic_DNA"/>
</dbReference>
<sequence>MADVDAIRGKKLNIIKLTTQGSNSSETNNGNSFAFDMQQFMQMFAKMKAEMKKQNAEMKAGADCRAETSDKQFAKMKADAMSAKTDQRIAESREKRAELRAANEIIQPTFEKISLNKETIPETATQESEIILPAYSPTNDVDGDARVNCDARGTCNARNNYDARVDVQKGSHHVDEKKDDDNSDTVYINLDDD</sequence>
<reference evidence="3" key="3">
    <citation type="submission" date="2015-06" db="UniProtKB">
        <authorList>
            <consortium name="EnsemblMetazoa"/>
        </authorList>
    </citation>
    <scope>IDENTIFICATION</scope>
</reference>
<dbReference type="InParanoid" id="T1FJX1"/>
<dbReference type="GeneID" id="20209120"/>
<reference evidence="2 4" key="2">
    <citation type="journal article" date="2013" name="Nature">
        <title>Insights into bilaterian evolution from three spiralian genomes.</title>
        <authorList>
            <person name="Simakov O."/>
            <person name="Marletaz F."/>
            <person name="Cho S.J."/>
            <person name="Edsinger-Gonzales E."/>
            <person name="Havlak P."/>
            <person name="Hellsten U."/>
            <person name="Kuo D.H."/>
            <person name="Larsson T."/>
            <person name="Lv J."/>
            <person name="Arendt D."/>
            <person name="Savage R."/>
            <person name="Osoegawa K."/>
            <person name="de Jong P."/>
            <person name="Grimwood J."/>
            <person name="Chapman J.A."/>
            <person name="Shapiro H."/>
            <person name="Aerts A."/>
            <person name="Otillar R.P."/>
            <person name="Terry A.Y."/>
            <person name="Boore J.L."/>
            <person name="Grigoriev I.V."/>
            <person name="Lindberg D.R."/>
            <person name="Seaver E.C."/>
            <person name="Weisblat D.A."/>
            <person name="Putnam N.H."/>
            <person name="Rokhsar D.S."/>
        </authorList>
    </citation>
    <scope>NUCLEOTIDE SEQUENCE</scope>
</reference>
<dbReference type="EMBL" id="KB095871">
    <property type="protein sequence ID" value="ESO10447.1"/>
    <property type="molecule type" value="Genomic_DNA"/>
</dbReference>
<protein>
    <submittedName>
        <fullName evidence="2 3">Uncharacterized protein</fullName>
    </submittedName>
</protein>
<feature type="region of interest" description="Disordered" evidence="1">
    <location>
        <begin position="166"/>
        <end position="193"/>
    </location>
</feature>
<evidence type="ECO:0000256" key="1">
    <source>
        <dbReference type="SAM" id="MobiDB-lite"/>
    </source>
</evidence>
<evidence type="ECO:0000313" key="3">
    <source>
        <dbReference type="EnsemblMetazoa" id="HelroP183605"/>
    </source>
</evidence>
<reference evidence="4" key="1">
    <citation type="submission" date="2012-12" db="EMBL/GenBank/DDBJ databases">
        <authorList>
            <person name="Hellsten U."/>
            <person name="Grimwood J."/>
            <person name="Chapman J.A."/>
            <person name="Shapiro H."/>
            <person name="Aerts A."/>
            <person name="Otillar R.P."/>
            <person name="Terry A.Y."/>
            <person name="Boore J.L."/>
            <person name="Simakov O."/>
            <person name="Marletaz F."/>
            <person name="Cho S.-J."/>
            <person name="Edsinger-Gonzales E."/>
            <person name="Havlak P."/>
            <person name="Kuo D.-H."/>
            <person name="Larsson T."/>
            <person name="Lv J."/>
            <person name="Arendt D."/>
            <person name="Savage R."/>
            <person name="Osoegawa K."/>
            <person name="de Jong P."/>
            <person name="Lindberg D.R."/>
            <person name="Seaver E.C."/>
            <person name="Weisblat D.A."/>
            <person name="Putnam N.H."/>
            <person name="Grigoriev I.V."/>
            <person name="Rokhsar D.S."/>
        </authorList>
    </citation>
    <scope>NUCLEOTIDE SEQUENCE</scope>
</reference>
<feature type="compositionally biased region" description="Basic and acidic residues" evidence="1">
    <location>
        <begin position="166"/>
        <end position="180"/>
    </location>
</feature>
<dbReference type="EnsemblMetazoa" id="HelroT183605">
    <property type="protein sequence ID" value="HelroP183605"/>
    <property type="gene ID" value="HelroG183605"/>
</dbReference>
<dbReference type="KEGG" id="hro:HELRODRAFT_183605"/>
<evidence type="ECO:0000313" key="4">
    <source>
        <dbReference type="Proteomes" id="UP000015101"/>
    </source>
</evidence>
<proteinExistence type="predicted"/>
<gene>
    <name evidence="3" type="primary">20209120</name>
    <name evidence="2" type="ORF">HELRODRAFT_183605</name>
</gene>
<dbReference type="CTD" id="20209120"/>
<organism evidence="3 4">
    <name type="scientific">Helobdella robusta</name>
    <name type="common">Californian leech</name>
    <dbReference type="NCBI Taxonomy" id="6412"/>
    <lineage>
        <taxon>Eukaryota</taxon>
        <taxon>Metazoa</taxon>
        <taxon>Spiralia</taxon>
        <taxon>Lophotrochozoa</taxon>
        <taxon>Annelida</taxon>
        <taxon>Clitellata</taxon>
        <taxon>Hirudinea</taxon>
        <taxon>Rhynchobdellida</taxon>
        <taxon>Glossiphoniidae</taxon>
        <taxon>Helobdella</taxon>
    </lineage>
</organism>
<dbReference type="RefSeq" id="XP_009011445.1">
    <property type="nucleotide sequence ID" value="XM_009013197.1"/>
</dbReference>
<accession>T1FJX1</accession>
<evidence type="ECO:0000313" key="2">
    <source>
        <dbReference type="EMBL" id="ESO10447.1"/>
    </source>
</evidence>
<dbReference type="AlphaFoldDB" id="T1FJX1"/>
<dbReference type="HOGENOM" id="CLU_1410221_0_0_1"/>
<keyword evidence="4" id="KW-1185">Reference proteome</keyword>
<name>T1FJX1_HELRO</name>
<dbReference type="Proteomes" id="UP000015101">
    <property type="component" value="Unassembled WGS sequence"/>
</dbReference>